<evidence type="ECO:0000256" key="3">
    <source>
        <dbReference type="ARBA" id="ARBA00009650"/>
    </source>
</evidence>
<dbReference type="GO" id="GO:0009055">
    <property type="term" value="F:electron transfer activity"/>
    <property type="evidence" value="ECO:0007669"/>
    <property type="project" value="InterPro"/>
</dbReference>
<organism evidence="16">
    <name type="scientific">Dasyclonium flaccidum</name>
    <dbReference type="NCBI Taxonomy" id="2007274"/>
    <lineage>
        <taxon>Eukaryota</taxon>
        <taxon>Rhodophyta</taxon>
        <taxon>Florideophyceae</taxon>
        <taxon>Rhodymeniophycidae</taxon>
        <taxon>Ceramiales</taxon>
        <taxon>Rhodomelaceae</taxon>
        <taxon>Polyzonieae</taxon>
        <taxon>Dasyclonium</taxon>
    </lineage>
</organism>
<dbReference type="PROSITE" id="PS51007">
    <property type="entry name" value="CYTC"/>
    <property type="match status" value="1"/>
</dbReference>
<evidence type="ECO:0000256" key="4">
    <source>
        <dbReference type="ARBA" id="ARBA00022448"/>
    </source>
</evidence>
<dbReference type="EMBL" id="MF101443">
    <property type="protein sequence ID" value="ARW66540.1"/>
    <property type="molecule type" value="Genomic_DNA"/>
</dbReference>
<evidence type="ECO:0000256" key="2">
    <source>
        <dbReference type="ARBA" id="ARBA00004456"/>
    </source>
</evidence>
<keyword evidence="16" id="KW-0934">Plastid</keyword>
<keyword evidence="5 13" id="KW-0349">Heme</keyword>
<evidence type="ECO:0000256" key="8">
    <source>
        <dbReference type="ARBA" id="ARBA00023004"/>
    </source>
</evidence>
<keyword evidence="14" id="KW-0732">Signal</keyword>
<dbReference type="GO" id="GO:0020037">
    <property type="term" value="F:heme binding"/>
    <property type="evidence" value="ECO:0007669"/>
    <property type="project" value="InterPro"/>
</dbReference>
<dbReference type="InterPro" id="IPR023655">
    <property type="entry name" value="Cyt_C6"/>
</dbReference>
<reference evidence="16" key="1">
    <citation type="journal article" date="2017" name="J. Phycol.">
        <title>Analysis of chloroplast genomes and a supermatrix inform reclassification of the Rhodomelaceae (Rhodophyta).</title>
        <authorList>
            <person name="Diaz-Tapia P."/>
            <person name="Maggs C.A."/>
            <person name="West J.A."/>
            <person name="Verbruggen H."/>
        </authorList>
    </citation>
    <scope>NUCLEOTIDE SEQUENCE</scope>
    <source>
        <strain evidence="16">PD1087</strain>
    </source>
</reference>
<dbReference type="InterPro" id="IPR036909">
    <property type="entry name" value="Cyt_c-like_dom_sf"/>
</dbReference>
<dbReference type="InterPro" id="IPR008168">
    <property type="entry name" value="Cyt_C_IC"/>
</dbReference>
<dbReference type="SUPFAM" id="SSF46626">
    <property type="entry name" value="Cytochrome c"/>
    <property type="match status" value="1"/>
</dbReference>
<dbReference type="GO" id="GO:0005506">
    <property type="term" value="F:iron ion binding"/>
    <property type="evidence" value="ECO:0007669"/>
    <property type="project" value="InterPro"/>
</dbReference>
<evidence type="ECO:0000256" key="9">
    <source>
        <dbReference type="ARBA" id="ARBA00023078"/>
    </source>
</evidence>
<feature type="signal peptide" evidence="14">
    <location>
        <begin position="1"/>
        <end position="24"/>
    </location>
</feature>
<dbReference type="RefSeq" id="YP_009397354.1">
    <property type="nucleotide sequence ID" value="NC_035287.1"/>
</dbReference>
<keyword evidence="9" id="KW-0793">Thylakoid</keyword>
<keyword evidence="4" id="KW-0813">Transport</keyword>
<dbReference type="AlphaFoldDB" id="A0A1Z1MKC3"/>
<dbReference type="PANTHER" id="PTHR34688">
    <property type="entry name" value="CYTOCHROME C6, CHLOROPLASTIC"/>
    <property type="match status" value="1"/>
</dbReference>
<dbReference type="GeneID" id="33359703"/>
<comment type="similarity">
    <text evidence="3">Belongs to the cytochrome c family. PetJ subfamily.</text>
</comment>
<dbReference type="InterPro" id="IPR009056">
    <property type="entry name" value="Cyt_c-like_dom"/>
</dbReference>
<accession>A0A1Z1MKC3</accession>
<protein>
    <recommendedName>
        <fullName evidence="12">Cytochrome c-553</fullName>
    </recommendedName>
    <alternativeName>
        <fullName evidence="11">Cytochrome c553</fullName>
    </alternativeName>
    <alternativeName>
        <fullName evidence="10">Soluble cytochrome f</fullName>
    </alternativeName>
</protein>
<evidence type="ECO:0000256" key="1">
    <source>
        <dbReference type="ARBA" id="ARBA00002347"/>
    </source>
</evidence>
<feature type="chain" id="PRO_5013074296" description="Cytochrome c-553" evidence="14">
    <location>
        <begin position="25"/>
        <end position="113"/>
    </location>
</feature>
<evidence type="ECO:0000256" key="14">
    <source>
        <dbReference type="SAM" id="SignalP"/>
    </source>
</evidence>
<dbReference type="PRINTS" id="PR00605">
    <property type="entry name" value="CYTCHROMECIC"/>
</dbReference>
<evidence type="ECO:0000256" key="7">
    <source>
        <dbReference type="ARBA" id="ARBA00022982"/>
    </source>
</evidence>
<keyword evidence="7" id="KW-0249">Electron transport</keyword>
<sequence length="113" mass="12267">MKFLFDLFFNFLIVSFSLLQVASAQDVNIQLGQEIFSQKCVGCHAGGENLINPLKPLKIEALESFGMDSIDAIVKQVTNGNPAGMPPFAGSLSDDEIVSVANYVLSQAKQEAW</sequence>
<geneLocation type="chloroplast" evidence="16"/>
<dbReference type="Pfam" id="PF13442">
    <property type="entry name" value="Cytochrome_CBB3"/>
    <property type="match status" value="1"/>
</dbReference>
<evidence type="ECO:0000256" key="6">
    <source>
        <dbReference type="ARBA" id="ARBA00022723"/>
    </source>
</evidence>
<evidence type="ECO:0000256" key="11">
    <source>
        <dbReference type="ARBA" id="ARBA00031247"/>
    </source>
</evidence>
<evidence type="ECO:0000256" key="10">
    <source>
        <dbReference type="ARBA" id="ARBA00030448"/>
    </source>
</evidence>
<comment type="function">
    <text evidence="1">Functions as an electron carrier between membrane-bound cytochrome b6-f and photosystem I in oxygenic photosynthesis.</text>
</comment>
<dbReference type="GO" id="GO:0009543">
    <property type="term" value="C:chloroplast thylakoid lumen"/>
    <property type="evidence" value="ECO:0007669"/>
    <property type="project" value="UniProtKB-SubCell"/>
</dbReference>
<feature type="domain" description="Cytochrome c" evidence="15">
    <location>
        <begin position="27"/>
        <end position="108"/>
    </location>
</feature>
<evidence type="ECO:0000259" key="15">
    <source>
        <dbReference type="PROSITE" id="PS51007"/>
    </source>
</evidence>
<name>A0A1Z1MKC3_9FLOR</name>
<keyword evidence="16" id="KW-0150">Chloroplast</keyword>
<keyword evidence="8 13" id="KW-0408">Iron</keyword>
<gene>
    <name evidence="16" type="primary">petJ</name>
</gene>
<comment type="subcellular location">
    <subcellularLocation>
        <location evidence="2">Plastid</location>
        <location evidence="2">Chloroplast thylakoid lumen</location>
    </subcellularLocation>
</comment>
<dbReference type="Gene3D" id="1.10.760.10">
    <property type="entry name" value="Cytochrome c-like domain"/>
    <property type="match status" value="1"/>
</dbReference>
<dbReference type="PANTHER" id="PTHR34688:SF2">
    <property type="entry name" value="CYTOCHROME C6, CHLOROPLASTIC"/>
    <property type="match status" value="1"/>
</dbReference>
<evidence type="ECO:0000256" key="13">
    <source>
        <dbReference type="PROSITE-ProRule" id="PRU00433"/>
    </source>
</evidence>
<evidence type="ECO:0000256" key="5">
    <source>
        <dbReference type="ARBA" id="ARBA00022617"/>
    </source>
</evidence>
<proteinExistence type="inferred from homology"/>
<evidence type="ECO:0000313" key="16">
    <source>
        <dbReference type="EMBL" id="ARW66540.1"/>
    </source>
</evidence>
<keyword evidence="6 13" id="KW-0479">Metal-binding</keyword>
<evidence type="ECO:0000256" key="12">
    <source>
        <dbReference type="ARBA" id="ARBA00033211"/>
    </source>
</evidence>